<name>A0A1H8IN42_9BURK</name>
<comment type="cofactor">
    <cofactor evidence="13">
        <name>Mg(2+)</name>
        <dbReference type="ChEBI" id="CHEBI:18420"/>
    </cofactor>
    <cofactor evidence="13">
        <name>Mn(2+)</name>
        <dbReference type="ChEBI" id="CHEBI:29035"/>
    </cofactor>
    <text evidence="13">Mg(2+) or Mn(2+) required for ssDNA cleavage activity.</text>
</comment>
<keyword evidence="12 13" id="KW-0464">Manganese</keyword>
<proteinExistence type="inferred from homology"/>
<comment type="similarity">
    <text evidence="2 13">Belongs to the CRISPR-associated exonuclease Cas4 family.</text>
</comment>
<dbReference type="InterPro" id="IPR022765">
    <property type="entry name" value="Dna2/Cas4_DUF83"/>
</dbReference>
<gene>
    <name evidence="15" type="ORF">SAMN02745977_01837</name>
</gene>
<dbReference type="InterPro" id="IPR013343">
    <property type="entry name" value="CRISPR-assoc_prot_Cas4"/>
</dbReference>
<keyword evidence="7 13" id="KW-0378">Hydrolase</keyword>
<evidence type="ECO:0000256" key="5">
    <source>
        <dbReference type="ARBA" id="ARBA00022722"/>
    </source>
</evidence>
<evidence type="ECO:0000256" key="11">
    <source>
        <dbReference type="ARBA" id="ARBA00023118"/>
    </source>
</evidence>
<dbReference type="GO" id="GO:0051536">
    <property type="term" value="F:iron-sulfur cluster binding"/>
    <property type="evidence" value="ECO:0007669"/>
    <property type="project" value="UniProtKB-KW"/>
</dbReference>
<dbReference type="GO" id="GO:0046872">
    <property type="term" value="F:metal ion binding"/>
    <property type="evidence" value="ECO:0007669"/>
    <property type="project" value="UniProtKB-KW"/>
</dbReference>
<dbReference type="EC" id="3.1.12.1" evidence="3 13"/>
<evidence type="ECO:0000256" key="13">
    <source>
        <dbReference type="RuleBase" id="RU365022"/>
    </source>
</evidence>
<evidence type="ECO:0000256" key="7">
    <source>
        <dbReference type="ARBA" id="ARBA00022801"/>
    </source>
</evidence>
<dbReference type="InterPro" id="IPR051827">
    <property type="entry name" value="Cas4_exonuclease"/>
</dbReference>
<comment type="function">
    <text evidence="13">CRISPR (clustered regularly interspaced short palindromic repeat) is an adaptive immune system that provides protection against mobile genetic elements (viruses, transposable elements and conjugative plasmids). CRISPR clusters contain sequences complementary to antecedent mobile elements and target invading nucleic acids. CRISPR clusters are transcribed and processed into CRISPR RNA (crRNA).</text>
</comment>
<keyword evidence="6 13" id="KW-0479">Metal-binding</keyword>
<organism evidence="15 16">
    <name type="scientific">Brachymonas denitrificans DSM 15123</name>
    <dbReference type="NCBI Taxonomy" id="1121117"/>
    <lineage>
        <taxon>Bacteria</taxon>
        <taxon>Pseudomonadati</taxon>
        <taxon>Pseudomonadota</taxon>
        <taxon>Betaproteobacteria</taxon>
        <taxon>Burkholderiales</taxon>
        <taxon>Comamonadaceae</taxon>
        <taxon>Brachymonas</taxon>
    </lineage>
</organism>
<keyword evidence="10 13" id="KW-0411">Iron-sulfur</keyword>
<evidence type="ECO:0000256" key="10">
    <source>
        <dbReference type="ARBA" id="ARBA00023014"/>
    </source>
</evidence>
<dbReference type="Gene3D" id="3.90.320.10">
    <property type="match status" value="1"/>
</dbReference>
<feature type="domain" description="DUF83" evidence="14">
    <location>
        <begin position="7"/>
        <end position="186"/>
    </location>
</feature>
<dbReference type="RefSeq" id="WP_091816929.1">
    <property type="nucleotide sequence ID" value="NZ_FOCW01000004.1"/>
</dbReference>
<evidence type="ECO:0000313" key="16">
    <source>
        <dbReference type="Proteomes" id="UP000199531"/>
    </source>
</evidence>
<dbReference type="STRING" id="1121117.SAMN02745977_01837"/>
<comment type="cofactor">
    <cofactor evidence="13">
        <name>iron-sulfur cluster</name>
        <dbReference type="ChEBI" id="CHEBI:30408"/>
    </cofactor>
</comment>
<evidence type="ECO:0000256" key="2">
    <source>
        <dbReference type="ARBA" id="ARBA00009189"/>
    </source>
</evidence>
<comment type="cofactor">
    <cofactor evidence="1">
        <name>[4Fe-4S] cluster</name>
        <dbReference type="ChEBI" id="CHEBI:49883"/>
    </cofactor>
</comment>
<reference evidence="15 16" key="1">
    <citation type="submission" date="2016-10" db="EMBL/GenBank/DDBJ databases">
        <authorList>
            <person name="de Groot N.N."/>
        </authorList>
    </citation>
    <scope>NUCLEOTIDE SEQUENCE [LARGE SCALE GENOMIC DNA]</scope>
    <source>
        <strain evidence="15 16">DSM 15123</strain>
    </source>
</reference>
<evidence type="ECO:0000256" key="4">
    <source>
        <dbReference type="ARBA" id="ARBA00020049"/>
    </source>
</evidence>
<accession>A0A1H8IN42</accession>
<keyword evidence="11 13" id="KW-0051">Antiviral defense</keyword>
<keyword evidence="9 13" id="KW-0408">Iron</keyword>
<evidence type="ECO:0000256" key="8">
    <source>
        <dbReference type="ARBA" id="ARBA00022839"/>
    </source>
</evidence>
<dbReference type="OrthoDB" id="9781776at2"/>
<dbReference type="GO" id="GO:0051607">
    <property type="term" value="P:defense response to virus"/>
    <property type="evidence" value="ECO:0007669"/>
    <property type="project" value="UniProtKB-KW"/>
</dbReference>
<dbReference type="AlphaFoldDB" id="A0A1H8IN42"/>
<evidence type="ECO:0000259" key="14">
    <source>
        <dbReference type="Pfam" id="PF01930"/>
    </source>
</evidence>
<dbReference type="Pfam" id="PF01930">
    <property type="entry name" value="Cas_Cas4"/>
    <property type="match status" value="1"/>
</dbReference>
<evidence type="ECO:0000256" key="12">
    <source>
        <dbReference type="ARBA" id="ARBA00023211"/>
    </source>
</evidence>
<dbReference type="PANTHER" id="PTHR36531">
    <property type="entry name" value="CRISPR-ASSOCIATED EXONUCLEASE CAS4"/>
    <property type="match status" value="1"/>
</dbReference>
<keyword evidence="16" id="KW-1185">Reference proteome</keyword>
<dbReference type="EMBL" id="FOCW01000004">
    <property type="protein sequence ID" value="SEN70370.1"/>
    <property type="molecule type" value="Genomic_DNA"/>
</dbReference>
<keyword evidence="8 13" id="KW-0269">Exonuclease</keyword>
<dbReference type="GO" id="GO:0004527">
    <property type="term" value="F:exonuclease activity"/>
    <property type="evidence" value="ECO:0007669"/>
    <property type="project" value="UniProtKB-KW"/>
</dbReference>
<dbReference type="InterPro" id="IPR011604">
    <property type="entry name" value="PDDEXK-like_dom_sf"/>
</dbReference>
<evidence type="ECO:0000256" key="6">
    <source>
        <dbReference type="ARBA" id="ARBA00022723"/>
    </source>
</evidence>
<evidence type="ECO:0000313" key="15">
    <source>
        <dbReference type="EMBL" id="SEN70370.1"/>
    </source>
</evidence>
<protein>
    <recommendedName>
        <fullName evidence="4 13">CRISPR-associated exonuclease Cas4</fullName>
        <ecNumber evidence="3 13">3.1.12.1</ecNumber>
    </recommendedName>
</protein>
<dbReference type="Proteomes" id="UP000199531">
    <property type="component" value="Unassembled WGS sequence"/>
</dbReference>
<keyword evidence="5 13" id="KW-0540">Nuclease</keyword>
<dbReference type="CDD" id="cd09637">
    <property type="entry name" value="Cas4_I-A_I-B_I-C_I-D_II-B"/>
    <property type="match status" value="1"/>
</dbReference>
<dbReference type="NCBIfam" id="TIGR00372">
    <property type="entry name" value="cas4"/>
    <property type="match status" value="1"/>
</dbReference>
<sequence>MDVIPLSALQHFLYCPRQCALIHLEQLWAESRETAEGRILHERADLPGAGTRKGVRVATAMALSHEAFGLIGKADVVEFHSQADGGECPFPVEYKRGRPKAHQADEVQLCAQALCLEDMYGKPVPRGALFYGQTRRRKDVVFDRGLRELTLKVLQGTRAMLESRQTPSAIYEAKKCDSCSLVDLCMPQCISRQRSVQRWLMNAVE</sequence>
<dbReference type="PANTHER" id="PTHR36531:SF6">
    <property type="entry name" value="DNA REPLICATION ATP-DEPENDENT HELICASE_NUCLEASE DNA2"/>
    <property type="match status" value="1"/>
</dbReference>
<evidence type="ECO:0000256" key="9">
    <source>
        <dbReference type="ARBA" id="ARBA00023004"/>
    </source>
</evidence>
<evidence type="ECO:0000256" key="3">
    <source>
        <dbReference type="ARBA" id="ARBA00012768"/>
    </source>
</evidence>
<evidence type="ECO:0000256" key="1">
    <source>
        <dbReference type="ARBA" id="ARBA00001966"/>
    </source>
</evidence>